<feature type="chain" id="PRO_5045173816" evidence="1">
    <location>
        <begin position="24"/>
        <end position="187"/>
    </location>
</feature>
<keyword evidence="1" id="KW-0732">Signal</keyword>
<proteinExistence type="predicted"/>
<dbReference type="PANTHER" id="PTHR34406">
    <property type="entry name" value="PROTEIN YCEI"/>
    <property type="match status" value="1"/>
</dbReference>
<dbReference type="PANTHER" id="PTHR34406:SF1">
    <property type="entry name" value="PROTEIN YCEI"/>
    <property type="match status" value="1"/>
</dbReference>
<dbReference type="Gene3D" id="2.40.128.110">
    <property type="entry name" value="Lipid/polyisoprenoid-binding, YceI-like"/>
    <property type="match status" value="1"/>
</dbReference>
<comment type="caution">
    <text evidence="3">The sequence shown here is derived from an EMBL/GenBank/DDBJ whole genome shotgun (WGS) entry which is preliminary data.</text>
</comment>
<name>A0ABT0Z091_9FLAO</name>
<sequence>MRSILFHIILFFLVCASWQPVQAQFYQTTSASVRFYSSAPVEDIEAISKEGVSVINSDNGDISFKVKMRSFRFEKALMQEHFNENYMESEKFPDASFKGKSVGQIDISSTKPQKVIFKGKFTVHGVSKQRELPVTIKMGSDGETMSLSSEFKVKCVDHDIKIPKILWENIAEVIDVYVKAEFKIISQ</sequence>
<dbReference type="SMART" id="SM00867">
    <property type="entry name" value="YceI"/>
    <property type="match status" value="1"/>
</dbReference>
<evidence type="ECO:0000313" key="3">
    <source>
        <dbReference type="EMBL" id="MCM8568680.1"/>
    </source>
</evidence>
<feature type="signal peptide" evidence="1">
    <location>
        <begin position="1"/>
        <end position="23"/>
    </location>
</feature>
<evidence type="ECO:0000259" key="2">
    <source>
        <dbReference type="SMART" id="SM00867"/>
    </source>
</evidence>
<keyword evidence="4" id="KW-1185">Reference proteome</keyword>
<dbReference type="Pfam" id="PF04264">
    <property type="entry name" value="YceI"/>
    <property type="match status" value="1"/>
</dbReference>
<evidence type="ECO:0000313" key="4">
    <source>
        <dbReference type="Proteomes" id="UP001155077"/>
    </source>
</evidence>
<dbReference type="EMBL" id="JAMSCK010000002">
    <property type="protein sequence ID" value="MCM8568680.1"/>
    <property type="molecule type" value="Genomic_DNA"/>
</dbReference>
<gene>
    <name evidence="3" type="ORF">NE848_04775</name>
</gene>
<organism evidence="3 4">
    <name type="scientific">Gramella jeungdoensis</name>
    <dbReference type="NCBI Taxonomy" id="708091"/>
    <lineage>
        <taxon>Bacteria</taxon>
        <taxon>Pseudomonadati</taxon>
        <taxon>Bacteroidota</taxon>
        <taxon>Flavobacteriia</taxon>
        <taxon>Flavobacteriales</taxon>
        <taxon>Flavobacteriaceae</taxon>
        <taxon>Christiangramia</taxon>
    </lineage>
</organism>
<evidence type="ECO:0000256" key="1">
    <source>
        <dbReference type="SAM" id="SignalP"/>
    </source>
</evidence>
<dbReference type="InterPro" id="IPR036761">
    <property type="entry name" value="TTHA0802/YceI-like_sf"/>
</dbReference>
<reference evidence="3" key="1">
    <citation type="submission" date="2022-06" db="EMBL/GenBank/DDBJ databases">
        <title>Gramella sediminis sp. nov., isolated from deep-sea sediment of the Indian Ocean.</title>
        <authorList>
            <person name="Yang L."/>
        </authorList>
    </citation>
    <scope>NUCLEOTIDE SEQUENCE</scope>
    <source>
        <strain evidence="3">HMD3159</strain>
    </source>
</reference>
<protein>
    <submittedName>
        <fullName evidence="3">YceI family protein</fullName>
    </submittedName>
</protein>
<dbReference type="Proteomes" id="UP001155077">
    <property type="component" value="Unassembled WGS sequence"/>
</dbReference>
<feature type="domain" description="Lipid/polyisoprenoid-binding YceI-like" evidence="2">
    <location>
        <begin position="17"/>
        <end position="183"/>
    </location>
</feature>
<dbReference type="SUPFAM" id="SSF101874">
    <property type="entry name" value="YceI-like"/>
    <property type="match status" value="1"/>
</dbReference>
<accession>A0ABT0Z091</accession>
<dbReference type="InterPro" id="IPR007372">
    <property type="entry name" value="Lipid/polyisoprenoid-bd_YceI"/>
</dbReference>
<dbReference type="RefSeq" id="WP_252111081.1">
    <property type="nucleotide sequence ID" value="NZ_JAMSCK010000002.1"/>
</dbReference>